<dbReference type="EMBL" id="DPBP01000036">
    <property type="protein sequence ID" value="HCE18005.1"/>
    <property type="molecule type" value="Genomic_DNA"/>
</dbReference>
<dbReference type="STRING" id="229919.GCA_001050195_02721"/>
<name>A0A3D1JIF2_9CHLR</name>
<dbReference type="GO" id="GO:0044780">
    <property type="term" value="P:bacterial-type flagellum assembly"/>
    <property type="evidence" value="ECO:0007669"/>
    <property type="project" value="InterPro"/>
</dbReference>
<organism evidence="1 2">
    <name type="scientific">Anaerolinea thermolimosa</name>
    <dbReference type="NCBI Taxonomy" id="229919"/>
    <lineage>
        <taxon>Bacteria</taxon>
        <taxon>Bacillati</taxon>
        <taxon>Chloroflexota</taxon>
        <taxon>Anaerolineae</taxon>
        <taxon>Anaerolineales</taxon>
        <taxon>Anaerolineaceae</taxon>
        <taxon>Anaerolinea</taxon>
    </lineage>
</organism>
<evidence type="ECO:0000313" key="1">
    <source>
        <dbReference type="EMBL" id="HCE18005.1"/>
    </source>
</evidence>
<dbReference type="Gene3D" id="1.20.120.340">
    <property type="entry name" value="Flagellar protein FliS"/>
    <property type="match status" value="1"/>
</dbReference>
<comment type="caution">
    <text evidence="1">The sequence shown here is derived from an EMBL/GenBank/DDBJ whole genome shotgun (WGS) entry which is preliminary data.</text>
</comment>
<dbReference type="Proteomes" id="UP000264141">
    <property type="component" value="Unassembled WGS sequence"/>
</dbReference>
<gene>
    <name evidence="1" type="ORF">DEQ80_09115</name>
</gene>
<evidence type="ECO:0008006" key="3">
    <source>
        <dbReference type="Google" id="ProtNLM"/>
    </source>
</evidence>
<accession>A0A3D1JIF2</accession>
<dbReference type="InterPro" id="IPR036584">
    <property type="entry name" value="FliS_sf"/>
</dbReference>
<sequence length="123" mass="13885">MYQTPYRNQEYRQQDVMGASPIRLVVMAYDLAIRACEQQDFARAVKTIGVLRDALNFDYPEVATGLFRLYQWCLDCIRSGDYQSAAQTLRELRDAWKTAEAQLSSRPAVTVTSMSYQSAGAAA</sequence>
<reference evidence="1 2" key="1">
    <citation type="journal article" date="2018" name="Nat. Biotechnol.">
        <title>A standardized bacterial taxonomy based on genome phylogeny substantially revises the tree of life.</title>
        <authorList>
            <person name="Parks D.H."/>
            <person name="Chuvochina M."/>
            <person name="Waite D.W."/>
            <person name="Rinke C."/>
            <person name="Skarshewski A."/>
            <person name="Chaumeil P.A."/>
            <person name="Hugenholtz P."/>
        </authorList>
    </citation>
    <scope>NUCLEOTIDE SEQUENCE [LARGE SCALE GENOMIC DNA]</scope>
    <source>
        <strain evidence="1">UBA8781</strain>
    </source>
</reference>
<proteinExistence type="predicted"/>
<dbReference type="SUPFAM" id="SSF101116">
    <property type="entry name" value="Flagellar export chaperone FliS"/>
    <property type="match status" value="1"/>
</dbReference>
<dbReference type="AlphaFoldDB" id="A0A3D1JIF2"/>
<protein>
    <recommendedName>
        <fullName evidence="3">Flagellar protein FliS</fullName>
    </recommendedName>
</protein>
<evidence type="ECO:0000313" key="2">
    <source>
        <dbReference type="Proteomes" id="UP000264141"/>
    </source>
</evidence>